<gene>
    <name evidence="1" type="ORF">DFR70_104407</name>
</gene>
<dbReference type="OrthoDB" id="4553314at2"/>
<sequence length="117" mass="13137">MATGLIGVGLFTMKLDEGRLPIDVEVKAARAWDHASDALTVAAQQAQSIHFSHQDVAWGLFRETWDAQMAAARYMYDRLVEGRDETDSIAKVLDHVAKVYQEQDQNFANVLIELEES</sequence>
<dbReference type="EMBL" id="QJKF01000004">
    <property type="protein sequence ID" value="PXX65344.1"/>
    <property type="molecule type" value="Genomic_DNA"/>
</dbReference>
<evidence type="ECO:0000313" key="1">
    <source>
        <dbReference type="EMBL" id="PXX65344.1"/>
    </source>
</evidence>
<comment type="caution">
    <text evidence="1">The sequence shown here is derived from an EMBL/GenBank/DDBJ whole genome shotgun (WGS) entry which is preliminary data.</text>
</comment>
<name>A0A318K1G0_9NOCA</name>
<dbReference type="RefSeq" id="WP_146251110.1">
    <property type="nucleotide sequence ID" value="NZ_QJKF01000004.1"/>
</dbReference>
<proteinExistence type="predicted"/>
<dbReference type="AlphaFoldDB" id="A0A318K1G0"/>
<organism evidence="1 2">
    <name type="scientific">Nocardia tenerifensis</name>
    <dbReference type="NCBI Taxonomy" id="228006"/>
    <lineage>
        <taxon>Bacteria</taxon>
        <taxon>Bacillati</taxon>
        <taxon>Actinomycetota</taxon>
        <taxon>Actinomycetes</taxon>
        <taxon>Mycobacteriales</taxon>
        <taxon>Nocardiaceae</taxon>
        <taxon>Nocardia</taxon>
    </lineage>
</organism>
<dbReference type="Proteomes" id="UP000247569">
    <property type="component" value="Unassembled WGS sequence"/>
</dbReference>
<evidence type="ECO:0008006" key="3">
    <source>
        <dbReference type="Google" id="ProtNLM"/>
    </source>
</evidence>
<accession>A0A318K1G0</accession>
<reference evidence="1 2" key="1">
    <citation type="submission" date="2018-05" db="EMBL/GenBank/DDBJ databases">
        <title>Genomic Encyclopedia of Type Strains, Phase IV (KMG-IV): sequencing the most valuable type-strain genomes for metagenomic binning, comparative biology and taxonomic classification.</title>
        <authorList>
            <person name="Goeker M."/>
        </authorList>
    </citation>
    <scope>NUCLEOTIDE SEQUENCE [LARGE SCALE GENOMIC DNA]</scope>
    <source>
        <strain evidence="1 2">DSM 44704</strain>
    </source>
</reference>
<keyword evidence="2" id="KW-1185">Reference proteome</keyword>
<protein>
    <recommendedName>
        <fullName evidence="3">Excreted virulence factor EspC (Type VII ESX diderm)</fullName>
    </recommendedName>
</protein>
<evidence type="ECO:0000313" key="2">
    <source>
        <dbReference type="Proteomes" id="UP000247569"/>
    </source>
</evidence>